<protein>
    <submittedName>
        <fullName evidence="1">Uncharacterized protein</fullName>
    </submittedName>
</protein>
<name>A0A2P5D6K3_PARAD</name>
<comment type="caution">
    <text evidence="1">The sequence shown here is derived from an EMBL/GenBank/DDBJ whole genome shotgun (WGS) entry which is preliminary data.</text>
</comment>
<keyword evidence="2" id="KW-1185">Reference proteome</keyword>
<evidence type="ECO:0000313" key="2">
    <source>
        <dbReference type="Proteomes" id="UP000237105"/>
    </source>
</evidence>
<evidence type="ECO:0000313" key="1">
    <source>
        <dbReference type="EMBL" id="PON68848.1"/>
    </source>
</evidence>
<dbReference type="AlphaFoldDB" id="A0A2P5D6K3"/>
<sequence length="61" mass="6956">MVFLSFHIPKPGTVMIDSSLATACCQRSIPQLGTHLKGFEINKSVAVVERERIRDQKRRCR</sequence>
<organism evidence="1 2">
    <name type="scientific">Parasponia andersonii</name>
    <name type="common">Sponia andersonii</name>
    <dbReference type="NCBI Taxonomy" id="3476"/>
    <lineage>
        <taxon>Eukaryota</taxon>
        <taxon>Viridiplantae</taxon>
        <taxon>Streptophyta</taxon>
        <taxon>Embryophyta</taxon>
        <taxon>Tracheophyta</taxon>
        <taxon>Spermatophyta</taxon>
        <taxon>Magnoliopsida</taxon>
        <taxon>eudicotyledons</taxon>
        <taxon>Gunneridae</taxon>
        <taxon>Pentapetalae</taxon>
        <taxon>rosids</taxon>
        <taxon>fabids</taxon>
        <taxon>Rosales</taxon>
        <taxon>Cannabaceae</taxon>
        <taxon>Parasponia</taxon>
    </lineage>
</organism>
<dbReference type="EMBL" id="JXTB01000059">
    <property type="protein sequence ID" value="PON68848.1"/>
    <property type="molecule type" value="Genomic_DNA"/>
</dbReference>
<proteinExistence type="predicted"/>
<dbReference type="Proteomes" id="UP000237105">
    <property type="component" value="Unassembled WGS sequence"/>
</dbReference>
<gene>
    <name evidence="1" type="ORF">PanWU01x14_091650</name>
</gene>
<reference evidence="2" key="1">
    <citation type="submission" date="2016-06" db="EMBL/GenBank/DDBJ databases">
        <title>Parallel loss of symbiosis genes in relatives of nitrogen-fixing non-legume Parasponia.</title>
        <authorList>
            <person name="Van Velzen R."/>
            <person name="Holmer R."/>
            <person name="Bu F."/>
            <person name="Rutten L."/>
            <person name="Van Zeijl A."/>
            <person name="Liu W."/>
            <person name="Santuari L."/>
            <person name="Cao Q."/>
            <person name="Sharma T."/>
            <person name="Shen D."/>
            <person name="Roswanjaya Y."/>
            <person name="Wardhani T."/>
            <person name="Kalhor M.S."/>
            <person name="Jansen J."/>
            <person name="Van den Hoogen J."/>
            <person name="Gungor B."/>
            <person name="Hartog M."/>
            <person name="Hontelez J."/>
            <person name="Verver J."/>
            <person name="Yang W.-C."/>
            <person name="Schijlen E."/>
            <person name="Repin R."/>
            <person name="Schilthuizen M."/>
            <person name="Schranz E."/>
            <person name="Heidstra R."/>
            <person name="Miyata K."/>
            <person name="Fedorova E."/>
            <person name="Kohlen W."/>
            <person name="Bisseling T."/>
            <person name="Smit S."/>
            <person name="Geurts R."/>
        </authorList>
    </citation>
    <scope>NUCLEOTIDE SEQUENCE [LARGE SCALE GENOMIC DNA]</scope>
    <source>
        <strain evidence="2">cv. WU1-14</strain>
    </source>
</reference>
<accession>A0A2P5D6K3</accession>